<accession>X0VIJ5</accession>
<sequence length="38" mass="4504">ENGKLLEVSESIQFLEKGDRSLIYRVESGTYLFEIRRK</sequence>
<gene>
    <name evidence="1" type="ORF">S01H1_37242</name>
</gene>
<name>X0VIJ5_9ZZZZ</name>
<dbReference type="EMBL" id="BARS01023391">
    <property type="protein sequence ID" value="GAG10997.1"/>
    <property type="molecule type" value="Genomic_DNA"/>
</dbReference>
<proteinExistence type="predicted"/>
<feature type="non-terminal residue" evidence="1">
    <location>
        <position position="1"/>
    </location>
</feature>
<protein>
    <submittedName>
        <fullName evidence="1">Uncharacterized protein</fullName>
    </submittedName>
</protein>
<dbReference type="AlphaFoldDB" id="X0VIJ5"/>
<organism evidence="1">
    <name type="scientific">marine sediment metagenome</name>
    <dbReference type="NCBI Taxonomy" id="412755"/>
    <lineage>
        <taxon>unclassified sequences</taxon>
        <taxon>metagenomes</taxon>
        <taxon>ecological metagenomes</taxon>
    </lineage>
</organism>
<comment type="caution">
    <text evidence="1">The sequence shown here is derived from an EMBL/GenBank/DDBJ whole genome shotgun (WGS) entry which is preliminary data.</text>
</comment>
<evidence type="ECO:0000313" key="1">
    <source>
        <dbReference type="EMBL" id="GAG10997.1"/>
    </source>
</evidence>
<reference evidence="1" key="1">
    <citation type="journal article" date="2014" name="Front. Microbiol.">
        <title>High frequency of phylogenetically diverse reductive dehalogenase-homologous genes in deep subseafloor sedimentary metagenomes.</title>
        <authorList>
            <person name="Kawai M."/>
            <person name="Futagami T."/>
            <person name="Toyoda A."/>
            <person name="Takaki Y."/>
            <person name="Nishi S."/>
            <person name="Hori S."/>
            <person name="Arai W."/>
            <person name="Tsubouchi T."/>
            <person name="Morono Y."/>
            <person name="Uchiyama I."/>
            <person name="Ito T."/>
            <person name="Fujiyama A."/>
            <person name="Inagaki F."/>
            <person name="Takami H."/>
        </authorList>
    </citation>
    <scope>NUCLEOTIDE SEQUENCE</scope>
    <source>
        <strain evidence="1">Expedition CK06-06</strain>
    </source>
</reference>